<feature type="transmembrane region" description="Helical" evidence="2">
    <location>
        <begin position="540"/>
        <end position="560"/>
    </location>
</feature>
<protein>
    <submittedName>
        <fullName evidence="3">Uncharacterized protein</fullName>
    </submittedName>
</protein>
<reference evidence="3" key="2">
    <citation type="journal article" date="2023" name="Microbiol Resour">
        <title>Decontamination and Annotation of the Draft Genome Sequence of the Oomycete Lagenidium giganteum ARSEF 373.</title>
        <authorList>
            <person name="Morgan W.R."/>
            <person name="Tartar A."/>
        </authorList>
    </citation>
    <scope>NUCLEOTIDE SEQUENCE</scope>
    <source>
        <strain evidence="3">ARSEF 373</strain>
    </source>
</reference>
<feature type="region of interest" description="Disordered" evidence="1">
    <location>
        <begin position="18"/>
        <end position="47"/>
    </location>
</feature>
<accession>A0AAV2YK13</accession>
<gene>
    <name evidence="3" type="ORF">N0F65_007962</name>
</gene>
<feature type="transmembrane region" description="Helical" evidence="2">
    <location>
        <begin position="358"/>
        <end position="384"/>
    </location>
</feature>
<evidence type="ECO:0000313" key="4">
    <source>
        <dbReference type="Proteomes" id="UP001146120"/>
    </source>
</evidence>
<dbReference type="Proteomes" id="UP001146120">
    <property type="component" value="Unassembled WGS sequence"/>
</dbReference>
<sequence length="716" mass="79916">MMPHFRVLSKTAVVAINNNRSGKSGGDPNSQLFSQRQPGRRSGTGTPIRLWRSATNIPAKQLFNLLRRWLAFSAAVLYVAIAFSASIKSLELLIGQQLPTMVMQPYTATLLPDKLGNATLRESPLVTELLQNDTTPRSTALFLDAGGYVSVESCNVATLIHRNPFIRSVYAAYMRGVAKNATVLTEYELITPVVDCSASSIRLGDRTTGKFNLLLRRKDDPDDVALLSIALSNQMYSMPARCEQGPVGLSVSTLISDMRENVTYRFALSLGYPYVPFDFELYEPLGVNDEGWWELRRVPPSADELAWTTLTARRTGFYRVSETAQSNINNNVWMLDTGARDAIGTRHWVGKPVLRDSWAWVHCIHLVFALQVSFHLVILMILTYNNLRMGKLWLGEPFVAISTKMLFRCLLVLFSWLLDAFWSLTEFVMSDASELSSAPNMFIEEDIMHADLLTIYLSVVGVLANGSHERVDPALAFYFFELGYRNRLVILQWFPTLANKVISASLADYVAGNIVTSDDAAMASPMRMWGAHVMGKSDPAFIAATLFFFTLVLVVVYIGLRKLYRRYRGGPMSVERSTAVVPSDQGGASGSTLTSTTERSMSSAVRCTNFELATGAALQNQFGLVCDYDNYRVIKGMQYASADGIYANGYVIVGGRFLVQTDDLLTLFFMKLSHMRFRKVYIYDVNQSSVQPLARLAYPHTMSYRDLVHLSLSVLS</sequence>
<dbReference type="AlphaFoldDB" id="A0AAV2YK13"/>
<comment type="caution">
    <text evidence="3">The sequence shown here is derived from an EMBL/GenBank/DDBJ whole genome shotgun (WGS) entry which is preliminary data.</text>
</comment>
<keyword evidence="2" id="KW-0812">Transmembrane</keyword>
<keyword evidence="2" id="KW-0472">Membrane</keyword>
<dbReference type="EMBL" id="DAKRPA010000302">
    <property type="protein sequence ID" value="DAZ93628.1"/>
    <property type="molecule type" value="Genomic_DNA"/>
</dbReference>
<keyword evidence="2" id="KW-1133">Transmembrane helix</keyword>
<feature type="transmembrane region" description="Helical" evidence="2">
    <location>
        <begin position="69"/>
        <end position="87"/>
    </location>
</feature>
<proteinExistence type="predicted"/>
<reference evidence="3" key="1">
    <citation type="submission" date="2022-11" db="EMBL/GenBank/DDBJ databases">
        <authorList>
            <person name="Morgan W.R."/>
            <person name="Tartar A."/>
        </authorList>
    </citation>
    <scope>NUCLEOTIDE SEQUENCE</scope>
    <source>
        <strain evidence="3">ARSEF 373</strain>
    </source>
</reference>
<evidence type="ECO:0000256" key="1">
    <source>
        <dbReference type="SAM" id="MobiDB-lite"/>
    </source>
</evidence>
<keyword evidence="4" id="KW-1185">Reference proteome</keyword>
<organism evidence="3 4">
    <name type="scientific">Lagenidium giganteum</name>
    <dbReference type="NCBI Taxonomy" id="4803"/>
    <lineage>
        <taxon>Eukaryota</taxon>
        <taxon>Sar</taxon>
        <taxon>Stramenopiles</taxon>
        <taxon>Oomycota</taxon>
        <taxon>Peronosporomycetes</taxon>
        <taxon>Pythiales</taxon>
        <taxon>Pythiaceae</taxon>
    </lineage>
</organism>
<name>A0AAV2YK13_9STRA</name>
<feature type="compositionally biased region" description="Polar residues" evidence="1">
    <location>
        <begin position="18"/>
        <end position="37"/>
    </location>
</feature>
<evidence type="ECO:0000256" key="2">
    <source>
        <dbReference type="SAM" id="Phobius"/>
    </source>
</evidence>
<evidence type="ECO:0000313" key="3">
    <source>
        <dbReference type="EMBL" id="DAZ93628.1"/>
    </source>
</evidence>